<dbReference type="AlphaFoldDB" id="A0A8T2RG82"/>
<dbReference type="FunFam" id="3.80.10.10:FF:000095">
    <property type="entry name" value="LRR receptor-like serine/threonine-protein kinase GSO1"/>
    <property type="match status" value="1"/>
</dbReference>
<proteinExistence type="predicted"/>
<dbReference type="PROSITE" id="PS50011">
    <property type="entry name" value="PROTEIN_KINASE_DOM"/>
    <property type="match status" value="1"/>
</dbReference>
<dbReference type="PROSITE" id="PS51450">
    <property type="entry name" value="LRR"/>
    <property type="match status" value="3"/>
</dbReference>
<accession>A0A8T2RG82</accession>
<dbReference type="EMBL" id="CM035432">
    <property type="protein sequence ID" value="KAH7294553.1"/>
    <property type="molecule type" value="Genomic_DNA"/>
</dbReference>
<feature type="chain" id="PRO_5035768488" description="Protein kinase domain-containing protein" evidence="8">
    <location>
        <begin position="28"/>
        <end position="727"/>
    </location>
</feature>
<dbReference type="Gene3D" id="3.80.10.10">
    <property type="entry name" value="Ribonuclease Inhibitor"/>
    <property type="match status" value="3"/>
</dbReference>
<evidence type="ECO:0000256" key="8">
    <source>
        <dbReference type="SAM" id="SignalP"/>
    </source>
</evidence>
<dbReference type="Pfam" id="PF07714">
    <property type="entry name" value="PK_Tyr_Ser-Thr"/>
    <property type="match status" value="1"/>
</dbReference>
<dbReference type="PANTHER" id="PTHR48007">
    <property type="entry name" value="LEUCINE-RICH REPEAT RECEPTOR-LIKE PROTEIN KINASE PXC1"/>
    <property type="match status" value="1"/>
</dbReference>
<dbReference type="Proteomes" id="UP000825935">
    <property type="component" value="Chromosome 27"/>
</dbReference>
<feature type="signal peptide" evidence="8">
    <location>
        <begin position="1"/>
        <end position="27"/>
    </location>
</feature>
<name>A0A8T2RG82_CERRI</name>
<organism evidence="10 11">
    <name type="scientific">Ceratopteris richardii</name>
    <name type="common">Triangle waterfern</name>
    <dbReference type="NCBI Taxonomy" id="49495"/>
    <lineage>
        <taxon>Eukaryota</taxon>
        <taxon>Viridiplantae</taxon>
        <taxon>Streptophyta</taxon>
        <taxon>Embryophyta</taxon>
        <taxon>Tracheophyta</taxon>
        <taxon>Polypodiopsida</taxon>
        <taxon>Polypodiidae</taxon>
        <taxon>Polypodiales</taxon>
        <taxon>Pteridineae</taxon>
        <taxon>Pteridaceae</taxon>
        <taxon>Parkerioideae</taxon>
        <taxon>Ceratopteris</taxon>
    </lineage>
</organism>
<dbReference type="InterPro" id="IPR000719">
    <property type="entry name" value="Prot_kinase_dom"/>
</dbReference>
<evidence type="ECO:0000256" key="1">
    <source>
        <dbReference type="ARBA" id="ARBA00004167"/>
    </source>
</evidence>
<dbReference type="Pfam" id="PF13855">
    <property type="entry name" value="LRR_8"/>
    <property type="match status" value="2"/>
</dbReference>
<dbReference type="GO" id="GO:0016020">
    <property type="term" value="C:membrane"/>
    <property type="evidence" value="ECO:0007669"/>
    <property type="project" value="UniProtKB-SubCell"/>
</dbReference>
<dbReference type="InterPro" id="IPR032675">
    <property type="entry name" value="LRR_dom_sf"/>
</dbReference>
<evidence type="ECO:0000256" key="6">
    <source>
        <dbReference type="ARBA" id="ARBA00023136"/>
    </source>
</evidence>
<sequence>MSGLAMNSASALEFFFVCSWILVTIRGQTPPEPEIDGLKNFMDMVGRNSNITPPWSDRTKACSWDGVICSNNTVQKLRLSNFKLQGEIPTGTLSKLTNLLDLDLGGNDLSGELEELSHCKALKSINLRDNKYSGDLSSDLFANWSKLTVFDASSNKFTGKFPQSLLKCNHLQTLDLSDNHLSGQVDNISTSFPKLKSIRLHNNEFSGPLPSNFTLWTSLKVFDVSSNGFIGPISESLLQLNSLETLDLSDNHLNGSIPETNFAALITINLSHNSFSGPLPSNFMPSSNLTLFDASSNSFSGPIPESLLHLKRLETLDLSDNQLTGSIPELPTWSLTNFNVSNNNLSSAFPAGYGRFDSSSFLNTSLCGVPLSPCPLSGKKDRRISGGSIAAIILGIVLGILVFLLFRWFLRSSNTRTKFFRKASNLRLYGPVQCRDFREHNVYRGRWLNFFKPNWKFDLDVLSEGSAVALPKGTLGNSFKVDLKSGESYVVKQLANVSIGEGAFDEKMRKLGSQQHENLMPITAYFCGREEKLLITEHMDNGSLLSRLRDNAAGKKSLTWDTRVRIAIGAAKGIKYLHDHKLAHGHIKASNVLLTSNDDTRLSDYGLAEIVPELEPPGSSDPQMASRENLCLRKDIRDFGWLLSELFETLNSVQPFVERTVEGTHEDVERLRRLAKNCSDDSSKSGPTIEEVLTELRSLGMGNRGKQHCFPTIHGSFNSLLMSKVKV</sequence>
<evidence type="ECO:0000313" key="10">
    <source>
        <dbReference type="EMBL" id="KAH7294553.1"/>
    </source>
</evidence>
<feature type="domain" description="Protein kinase" evidence="9">
    <location>
        <begin position="464"/>
        <end position="717"/>
    </location>
</feature>
<feature type="transmembrane region" description="Helical" evidence="7">
    <location>
        <begin position="389"/>
        <end position="410"/>
    </location>
</feature>
<keyword evidence="6 7" id="KW-0472">Membrane</keyword>
<evidence type="ECO:0000313" key="11">
    <source>
        <dbReference type="Proteomes" id="UP000825935"/>
    </source>
</evidence>
<comment type="subcellular location">
    <subcellularLocation>
        <location evidence="1">Membrane</location>
        <topology evidence="1">Single-pass membrane protein</topology>
    </subcellularLocation>
</comment>
<evidence type="ECO:0000259" key="9">
    <source>
        <dbReference type="PROSITE" id="PS50011"/>
    </source>
</evidence>
<dbReference type="PANTHER" id="PTHR48007:SF4">
    <property type="entry name" value="LEUCINE-RICH REPEAT RECEPTOR-LIKE PROTEIN KINASE PXC1"/>
    <property type="match status" value="1"/>
</dbReference>
<keyword evidence="5 7" id="KW-1133">Transmembrane helix</keyword>
<keyword evidence="11" id="KW-1185">Reference proteome</keyword>
<dbReference type="OrthoDB" id="418615at2759"/>
<evidence type="ECO:0000256" key="5">
    <source>
        <dbReference type="ARBA" id="ARBA00022989"/>
    </source>
</evidence>
<evidence type="ECO:0000256" key="7">
    <source>
        <dbReference type="SAM" id="Phobius"/>
    </source>
</evidence>
<dbReference type="InterPro" id="IPR011009">
    <property type="entry name" value="Kinase-like_dom_sf"/>
</dbReference>
<dbReference type="InterPro" id="IPR001611">
    <property type="entry name" value="Leu-rich_rpt"/>
</dbReference>
<dbReference type="SMART" id="SM00365">
    <property type="entry name" value="LRR_SD22"/>
    <property type="match status" value="4"/>
</dbReference>
<keyword evidence="8" id="KW-0732">Signal</keyword>
<dbReference type="GO" id="GO:0005524">
    <property type="term" value="F:ATP binding"/>
    <property type="evidence" value="ECO:0007669"/>
    <property type="project" value="InterPro"/>
</dbReference>
<dbReference type="SUPFAM" id="SSF52058">
    <property type="entry name" value="L domain-like"/>
    <property type="match status" value="1"/>
</dbReference>
<dbReference type="GO" id="GO:0004672">
    <property type="term" value="F:protein kinase activity"/>
    <property type="evidence" value="ECO:0007669"/>
    <property type="project" value="InterPro"/>
</dbReference>
<keyword evidence="4" id="KW-0677">Repeat</keyword>
<comment type="caution">
    <text evidence="10">The sequence shown here is derived from an EMBL/GenBank/DDBJ whole genome shotgun (WGS) entry which is preliminary data.</text>
</comment>
<dbReference type="InterPro" id="IPR046959">
    <property type="entry name" value="PRK1-6/SRF4-like"/>
</dbReference>
<reference evidence="10 11" key="1">
    <citation type="submission" date="2021-08" db="EMBL/GenBank/DDBJ databases">
        <title>WGS assembly of Ceratopteris richardii.</title>
        <authorList>
            <person name="Marchant D.B."/>
            <person name="Chen G."/>
            <person name="Jenkins J."/>
            <person name="Shu S."/>
            <person name="Leebens-Mack J."/>
            <person name="Grimwood J."/>
            <person name="Schmutz J."/>
            <person name="Soltis P."/>
            <person name="Soltis D."/>
            <person name="Chen Z.-H."/>
        </authorList>
    </citation>
    <scope>NUCLEOTIDE SEQUENCE [LARGE SCALE GENOMIC DNA]</scope>
    <source>
        <strain evidence="10">Whitten #5841</strain>
        <tissue evidence="10">Leaf</tissue>
    </source>
</reference>
<dbReference type="Gene3D" id="1.10.510.10">
    <property type="entry name" value="Transferase(Phosphotransferase) domain 1"/>
    <property type="match status" value="1"/>
</dbReference>
<keyword evidence="2" id="KW-0433">Leucine-rich repeat</keyword>
<dbReference type="InterPro" id="IPR003591">
    <property type="entry name" value="Leu-rich_rpt_typical-subtyp"/>
</dbReference>
<evidence type="ECO:0000256" key="3">
    <source>
        <dbReference type="ARBA" id="ARBA00022692"/>
    </source>
</evidence>
<dbReference type="Gene3D" id="3.30.200.20">
    <property type="entry name" value="Phosphorylase Kinase, domain 1"/>
    <property type="match status" value="1"/>
</dbReference>
<evidence type="ECO:0000256" key="4">
    <source>
        <dbReference type="ARBA" id="ARBA00022737"/>
    </source>
</evidence>
<protein>
    <recommendedName>
        <fullName evidence="9">Protein kinase domain-containing protein</fullName>
    </recommendedName>
</protein>
<evidence type="ECO:0000256" key="2">
    <source>
        <dbReference type="ARBA" id="ARBA00022614"/>
    </source>
</evidence>
<keyword evidence="3 7" id="KW-0812">Transmembrane</keyword>
<gene>
    <name evidence="10" type="ORF">KP509_27G007000</name>
</gene>
<dbReference type="Pfam" id="PF00560">
    <property type="entry name" value="LRR_1"/>
    <property type="match status" value="3"/>
</dbReference>
<dbReference type="SUPFAM" id="SSF56112">
    <property type="entry name" value="Protein kinase-like (PK-like)"/>
    <property type="match status" value="1"/>
</dbReference>
<dbReference type="PRINTS" id="PR00019">
    <property type="entry name" value="LEURICHRPT"/>
</dbReference>
<dbReference type="InterPro" id="IPR001245">
    <property type="entry name" value="Ser-Thr/Tyr_kinase_cat_dom"/>
</dbReference>
<dbReference type="SMART" id="SM00369">
    <property type="entry name" value="LRR_TYP"/>
    <property type="match status" value="3"/>
</dbReference>